<evidence type="ECO:0000313" key="2">
    <source>
        <dbReference type="EMBL" id="GAA2014819.1"/>
    </source>
</evidence>
<feature type="compositionally biased region" description="Polar residues" evidence="1">
    <location>
        <begin position="1"/>
        <end position="15"/>
    </location>
</feature>
<dbReference type="EMBL" id="BAAANO010000035">
    <property type="protein sequence ID" value="GAA2014819.1"/>
    <property type="molecule type" value="Genomic_DNA"/>
</dbReference>
<comment type="caution">
    <text evidence="2">The sequence shown here is derived from an EMBL/GenBank/DDBJ whole genome shotgun (WGS) entry which is preliminary data.</text>
</comment>
<protein>
    <submittedName>
        <fullName evidence="2">Phosphatase</fullName>
    </submittedName>
</protein>
<dbReference type="Proteomes" id="UP001500755">
    <property type="component" value="Unassembled WGS sequence"/>
</dbReference>
<sequence>MTSTASNSAPLTSAHANGHPDRSALATALDDARITGNVATPREGNLSHIHRFLAQERSFHFGVELTREWDYDSVFALMVEKVGIVADPAHTSGQDTISAQKCLDASGRMARVIGEVARGGGRILFATGHPAGMLPVHQALAHAAELVGAQIVRVPGTIENTVDGGDLRQLRGTWIWHLHGGIPHTHFPDPMELLLAEIERRGEALPDLVVADHGWAGHAATRGLRTVGFADCNDPALFVAEAQGTLEVAVPLDDDVVPQLYLPLVEFMLAEADLPTTGLAI</sequence>
<reference evidence="2 3" key="1">
    <citation type="journal article" date="2019" name="Int. J. Syst. Evol. Microbiol.">
        <title>The Global Catalogue of Microorganisms (GCM) 10K type strain sequencing project: providing services to taxonomists for standard genome sequencing and annotation.</title>
        <authorList>
            <consortium name="The Broad Institute Genomics Platform"/>
            <consortium name="The Broad Institute Genome Sequencing Center for Infectious Disease"/>
            <person name="Wu L."/>
            <person name="Ma J."/>
        </authorList>
    </citation>
    <scope>NUCLEOTIDE SEQUENCE [LARGE SCALE GENOMIC DNA]</scope>
    <source>
        <strain evidence="2 3">JCM 14546</strain>
    </source>
</reference>
<organism evidence="2 3">
    <name type="scientific">Brevibacterium samyangense</name>
    <dbReference type="NCBI Taxonomy" id="366888"/>
    <lineage>
        <taxon>Bacteria</taxon>
        <taxon>Bacillati</taxon>
        <taxon>Actinomycetota</taxon>
        <taxon>Actinomycetes</taxon>
        <taxon>Micrococcales</taxon>
        <taxon>Brevibacteriaceae</taxon>
        <taxon>Brevibacterium</taxon>
    </lineage>
</organism>
<keyword evidence="3" id="KW-1185">Reference proteome</keyword>
<evidence type="ECO:0000256" key="1">
    <source>
        <dbReference type="SAM" id="MobiDB-lite"/>
    </source>
</evidence>
<gene>
    <name evidence="2" type="ORF">GCM10009755_28190</name>
</gene>
<evidence type="ECO:0000313" key="3">
    <source>
        <dbReference type="Proteomes" id="UP001500755"/>
    </source>
</evidence>
<accession>A0ABN2TMQ3</accession>
<feature type="region of interest" description="Disordered" evidence="1">
    <location>
        <begin position="1"/>
        <end position="22"/>
    </location>
</feature>
<dbReference type="RefSeq" id="WP_344310748.1">
    <property type="nucleotide sequence ID" value="NZ_BAAANO010000035.1"/>
</dbReference>
<name>A0ABN2TMQ3_9MICO</name>
<dbReference type="InterPro" id="IPR031423">
    <property type="entry name" value="Phosphatase_SCO2771"/>
</dbReference>
<dbReference type="Pfam" id="PF15698">
    <property type="entry name" value="Phosphatase"/>
    <property type="match status" value="1"/>
</dbReference>
<proteinExistence type="predicted"/>